<sequence>MVTKESNVGTLVGKARKGKAFVVEEDKQVLKRPQGSCATKDKLKNHAMRECAFKAQVKSTINMIAITLKKFQIMEKKNALILFMIIEEQMLNSKAQKYLKLRHQKELEKVRHRL</sequence>
<evidence type="ECO:0000313" key="1">
    <source>
        <dbReference type="EMBL" id="CAK9196343.1"/>
    </source>
</evidence>
<evidence type="ECO:0000313" key="2">
    <source>
        <dbReference type="Proteomes" id="UP001497512"/>
    </source>
</evidence>
<dbReference type="EMBL" id="OZ019903">
    <property type="protein sequence ID" value="CAK9196343.1"/>
    <property type="molecule type" value="Genomic_DNA"/>
</dbReference>
<proteinExistence type="predicted"/>
<gene>
    <name evidence="1" type="ORF">CSSPTR1EN2_LOCUS3426</name>
</gene>
<keyword evidence="2" id="KW-1185">Reference proteome</keyword>
<dbReference type="Proteomes" id="UP001497512">
    <property type="component" value="Chromosome 11"/>
</dbReference>
<accession>A0ABP0TH13</accession>
<name>A0ABP0TH13_9BRYO</name>
<reference evidence="1" key="1">
    <citation type="submission" date="2024-02" db="EMBL/GenBank/DDBJ databases">
        <authorList>
            <consortium name="ELIXIR-Norway"/>
            <consortium name="Elixir Norway"/>
        </authorList>
    </citation>
    <scope>NUCLEOTIDE SEQUENCE</scope>
</reference>
<protein>
    <submittedName>
        <fullName evidence="1">Uncharacterized protein</fullName>
    </submittedName>
</protein>
<organism evidence="1 2">
    <name type="scientific">Sphagnum troendelagicum</name>
    <dbReference type="NCBI Taxonomy" id="128251"/>
    <lineage>
        <taxon>Eukaryota</taxon>
        <taxon>Viridiplantae</taxon>
        <taxon>Streptophyta</taxon>
        <taxon>Embryophyta</taxon>
        <taxon>Bryophyta</taxon>
        <taxon>Sphagnophytina</taxon>
        <taxon>Sphagnopsida</taxon>
        <taxon>Sphagnales</taxon>
        <taxon>Sphagnaceae</taxon>
        <taxon>Sphagnum</taxon>
    </lineage>
</organism>